<evidence type="ECO:0000256" key="5">
    <source>
        <dbReference type="ARBA" id="ARBA00023242"/>
    </source>
</evidence>
<proteinExistence type="inferred from homology"/>
<evidence type="ECO:0000256" key="6">
    <source>
        <dbReference type="ARBA" id="ARBA00023328"/>
    </source>
</evidence>
<accession>A0A1U7LJ77</accession>
<comment type="subcellular location">
    <subcellularLocation>
        <location evidence="2">Chromosome</location>
        <location evidence="2">Centromere</location>
    </subcellularLocation>
    <subcellularLocation>
        <location evidence="1">Nucleus</location>
    </subcellularLocation>
</comment>
<dbReference type="EMBL" id="LXFE01002904">
    <property type="protein sequence ID" value="OLL22710.1"/>
    <property type="molecule type" value="Genomic_DNA"/>
</dbReference>
<gene>
    <name evidence="7" type="ORF">NEOLI_002758</name>
</gene>
<keyword evidence="4" id="KW-0158">Chromosome</keyword>
<organism evidence="7 8">
    <name type="scientific">Neolecta irregularis (strain DAH-3)</name>
    <dbReference type="NCBI Taxonomy" id="1198029"/>
    <lineage>
        <taxon>Eukaryota</taxon>
        <taxon>Fungi</taxon>
        <taxon>Dikarya</taxon>
        <taxon>Ascomycota</taxon>
        <taxon>Taphrinomycotina</taxon>
        <taxon>Neolectales</taxon>
        <taxon>Neolectaceae</taxon>
        <taxon>Neolecta</taxon>
    </lineage>
</organism>
<comment type="similarity">
    <text evidence="3">Belongs to the CENP-L/IML3 family.</text>
</comment>
<name>A0A1U7LJ77_NEOID</name>
<dbReference type="PANTHER" id="PTHR31740">
    <property type="entry name" value="CENTROMERE PROTEIN L"/>
    <property type="match status" value="1"/>
</dbReference>
<dbReference type="GO" id="GO:0005634">
    <property type="term" value="C:nucleus"/>
    <property type="evidence" value="ECO:0007669"/>
    <property type="project" value="UniProtKB-SubCell"/>
</dbReference>
<comment type="caution">
    <text evidence="7">The sequence shown here is derived from an EMBL/GenBank/DDBJ whole genome shotgun (WGS) entry which is preliminary data.</text>
</comment>
<keyword evidence="8" id="KW-1185">Reference proteome</keyword>
<evidence type="ECO:0000256" key="2">
    <source>
        <dbReference type="ARBA" id="ARBA00004584"/>
    </source>
</evidence>
<dbReference type="InterPro" id="IPR025204">
    <property type="entry name" value="CENP-L"/>
</dbReference>
<dbReference type="AlphaFoldDB" id="A0A1U7LJ77"/>
<evidence type="ECO:0000313" key="8">
    <source>
        <dbReference type="Proteomes" id="UP000186594"/>
    </source>
</evidence>
<evidence type="ECO:0000256" key="1">
    <source>
        <dbReference type="ARBA" id="ARBA00004123"/>
    </source>
</evidence>
<dbReference type="OrthoDB" id="8864979at2759"/>
<dbReference type="OMA" id="CRIGCAG"/>
<keyword evidence="6" id="KW-0137">Centromere</keyword>
<evidence type="ECO:0000313" key="7">
    <source>
        <dbReference type="EMBL" id="OLL22710.1"/>
    </source>
</evidence>
<evidence type="ECO:0000256" key="4">
    <source>
        <dbReference type="ARBA" id="ARBA00022454"/>
    </source>
</evidence>
<dbReference type="GO" id="GO:0000775">
    <property type="term" value="C:chromosome, centromeric region"/>
    <property type="evidence" value="ECO:0007669"/>
    <property type="project" value="UniProtKB-SubCell"/>
</dbReference>
<evidence type="ECO:0000256" key="3">
    <source>
        <dbReference type="ARBA" id="ARBA00011060"/>
    </source>
</evidence>
<reference evidence="7 8" key="1">
    <citation type="submission" date="2016-04" db="EMBL/GenBank/DDBJ databases">
        <title>Evolutionary innovation and constraint leading to complex multicellularity in the Ascomycota.</title>
        <authorList>
            <person name="Cisse O."/>
            <person name="Nguyen A."/>
            <person name="Hewitt D.A."/>
            <person name="Jedd G."/>
            <person name="Stajich J.E."/>
        </authorList>
    </citation>
    <scope>NUCLEOTIDE SEQUENCE [LARGE SCALE GENOMIC DNA]</scope>
    <source>
        <strain evidence="7 8">DAH-3</strain>
    </source>
</reference>
<dbReference type="PANTHER" id="PTHR31740:SF2">
    <property type="entry name" value="CENTROMERE PROTEIN L"/>
    <property type="match status" value="1"/>
</dbReference>
<protein>
    <submittedName>
        <fullName evidence="7">Kinetochore protein fta1</fullName>
    </submittedName>
</protein>
<sequence>MTIHNTTFSVYKISPLHNFSETRLEFYANELSVLIDRDSYNAVFSPIEISSIKAIQIDIQTPSSTYSSYLFPPHTLLIRSPSHVINTILEYLSTHFDCRTSEFKFTQNILISLFDIFLSSASANPIIKPLELTYSPLDANLKKITLSIEPHDIEEFKKRGSLVECLTGYVKYHTAIDLNQIQLVRIGCAGFVAGDSKLKIFKNTQTEDIFRAVLKNIER</sequence>
<keyword evidence="5" id="KW-0539">Nucleus</keyword>
<dbReference type="Proteomes" id="UP000186594">
    <property type="component" value="Unassembled WGS sequence"/>
</dbReference>
<dbReference type="Pfam" id="PF13092">
    <property type="entry name" value="CENP-L"/>
    <property type="match status" value="1"/>
</dbReference>